<dbReference type="Pfam" id="PF01258">
    <property type="entry name" value="zf-dskA_traR"/>
    <property type="match status" value="1"/>
</dbReference>
<feature type="domain" description="Zinc finger DksA/TraR C4-type" evidence="6">
    <location>
        <begin position="92"/>
        <end position="120"/>
    </location>
</feature>
<keyword evidence="2" id="KW-0863">Zinc-finger</keyword>
<evidence type="ECO:0000256" key="2">
    <source>
        <dbReference type="ARBA" id="ARBA00022771"/>
    </source>
</evidence>
<dbReference type="GO" id="GO:0008270">
    <property type="term" value="F:zinc ion binding"/>
    <property type="evidence" value="ECO:0007669"/>
    <property type="project" value="UniProtKB-KW"/>
</dbReference>
<dbReference type="SUPFAM" id="SSF57716">
    <property type="entry name" value="Glucocorticoid receptor-like (DNA-binding domain)"/>
    <property type="match status" value="1"/>
</dbReference>
<dbReference type="PROSITE" id="PS51128">
    <property type="entry name" value="ZF_DKSA_2"/>
    <property type="match status" value="1"/>
</dbReference>
<proteinExistence type="predicted"/>
<dbReference type="NCBIfam" id="TIGR02890">
    <property type="entry name" value="bacill_yteA"/>
    <property type="match status" value="1"/>
</dbReference>
<sequence length="244" mass="26882">MNHLSEAQKKRLKEMLLEEKKELTKHFKINDETAAGLEESLRDSTGELSAADNHPGDLGTEVFERGRDIAVNETLDGQLEQVGKALARMEEGTYGTCEVCGEGIPFERLEALPFSAVCIEHADAGSDPDRRPVEEEVMTRPPAGAGEGRQAASGRFDDADAWESVESYGNSDSPAMAAARDVSSYDQLSSDKLDGRGHVEEIEKFTGSGIDGKDRHVQKAAPYKEYVDKDEAKPLLEDRELRRR</sequence>
<evidence type="ECO:0000256" key="3">
    <source>
        <dbReference type="ARBA" id="ARBA00022833"/>
    </source>
</evidence>
<dbReference type="InterPro" id="IPR000962">
    <property type="entry name" value="Znf_DskA_TraR"/>
</dbReference>
<evidence type="ECO:0000256" key="5">
    <source>
        <dbReference type="SAM" id="MobiDB-lite"/>
    </source>
</evidence>
<keyword evidence="3" id="KW-0862">Zinc</keyword>
<dbReference type="EMBL" id="CP003422">
    <property type="protein sequence ID" value="AFH64090.1"/>
    <property type="molecule type" value="Genomic_DNA"/>
</dbReference>
<dbReference type="HOGENOM" id="CLU_043144_1_1_9"/>
<dbReference type="AlphaFoldDB" id="I0BNZ3"/>
<dbReference type="PANTHER" id="PTHR33823">
    <property type="entry name" value="RNA POLYMERASE-BINDING TRANSCRIPTION FACTOR DKSA-RELATED"/>
    <property type="match status" value="1"/>
</dbReference>
<dbReference type="Proteomes" id="UP000007392">
    <property type="component" value="Chromosome"/>
</dbReference>
<gene>
    <name evidence="7" type="ORF">B2K_25960</name>
</gene>
<dbReference type="PANTHER" id="PTHR33823:SF4">
    <property type="entry name" value="GENERAL STRESS PROTEIN 16O"/>
    <property type="match status" value="1"/>
</dbReference>
<dbReference type="SUPFAM" id="SSF109635">
    <property type="entry name" value="DnaK suppressor protein DksA, alpha-hairpin domain"/>
    <property type="match status" value="1"/>
</dbReference>
<evidence type="ECO:0000313" key="7">
    <source>
        <dbReference type="EMBL" id="AFH64090.1"/>
    </source>
</evidence>
<dbReference type="KEGG" id="pmw:B2K_25960"/>
<evidence type="ECO:0000256" key="4">
    <source>
        <dbReference type="PROSITE-ProRule" id="PRU00510"/>
    </source>
</evidence>
<name>I0BNZ3_9BACL</name>
<evidence type="ECO:0000256" key="1">
    <source>
        <dbReference type="ARBA" id="ARBA00022723"/>
    </source>
</evidence>
<dbReference type="OrthoDB" id="9811543at2"/>
<dbReference type="Gene3D" id="1.20.120.910">
    <property type="entry name" value="DksA, coiled-coil domain"/>
    <property type="match status" value="1"/>
</dbReference>
<dbReference type="PATRIC" id="fig|997761.3.peg.5169"/>
<feature type="region of interest" description="Disordered" evidence="5">
    <location>
        <begin position="123"/>
        <end position="244"/>
    </location>
</feature>
<organism evidence="7 8">
    <name type="scientific">Paenibacillus mucilaginosus K02</name>
    <dbReference type="NCBI Taxonomy" id="997761"/>
    <lineage>
        <taxon>Bacteria</taxon>
        <taxon>Bacillati</taxon>
        <taxon>Bacillota</taxon>
        <taxon>Bacilli</taxon>
        <taxon>Bacillales</taxon>
        <taxon>Paenibacillaceae</taxon>
        <taxon>Paenibacillus</taxon>
    </lineage>
</organism>
<dbReference type="RefSeq" id="WP_014652094.1">
    <property type="nucleotide sequence ID" value="NC_017672.3"/>
</dbReference>
<accession>I0BNZ3</accession>
<protein>
    <submittedName>
        <fullName evidence="7">Conjugal transfer protein TraR</fullName>
    </submittedName>
</protein>
<feature type="compositionally biased region" description="Basic and acidic residues" evidence="5">
    <location>
        <begin position="189"/>
        <end position="204"/>
    </location>
</feature>
<dbReference type="InterPro" id="IPR037187">
    <property type="entry name" value="DnaK_N"/>
</dbReference>
<feature type="compositionally biased region" description="Basic and acidic residues" evidence="5">
    <location>
        <begin position="225"/>
        <end position="244"/>
    </location>
</feature>
<feature type="compositionally biased region" description="Basic and acidic residues" evidence="5">
    <location>
        <begin position="123"/>
        <end position="138"/>
    </location>
</feature>
<feature type="region of interest" description="Disordered" evidence="5">
    <location>
        <begin position="38"/>
        <end position="60"/>
    </location>
</feature>
<reference evidence="7 8" key="1">
    <citation type="submission" date="2013-06" db="EMBL/GenBank/DDBJ databases">
        <title>Complete genome sequence of Paenibacillus mucilaginosus K02.</title>
        <authorList>
            <person name="Xiao B."/>
            <person name="Sun L."/>
            <person name="Xiao L."/>
            <person name="Lian B."/>
        </authorList>
    </citation>
    <scope>NUCLEOTIDE SEQUENCE [LARGE SCALE GENOMIC DNA]</scope>
    <source>
        <strain evidence="7 8">K02</strain>
    </source>
</reference>
<keyword evidence="1" id="KW-0479">Metal-binding</keyword>
<evidence type="ECO:0000313" key="8">
    <source>
        <dbReference type="Proteomes" id="UP000007392"/>
    </source>
</evidence>
<dbReference type="InterPro" id="IPR014240">
    <property type="entry name" value="YteA"/>
</dbReference>
<feature type="zinc finger region" description="dksA C4-type" evidence="4">
    <location>
        <begin position="97"/>
        <end position="121"/>
    </location>
</feature>
<evidence type="ECO:0000259" key="6">
    <source>
        <dbReference type="Pfam" id="PF01258"/>
    </source>
</evidence>